<feature type="transmembrane region" description="Helical" evidence="6">
    <location>
        <begin position="297"/>
        <end position="315"/>
    </location>
</feature>
<feature type="transmembrane region" description="Helical" evidence="6">
    <location>
        <begin position="118"/>
        <end position="142"/>
    </location>
</feature>
<comment type="caution">
    <text evidence="7">The sequence shown here is derived from an EMBL/GenBank/DDBJ whole genome shotgun (WGS) entry which is preliminary data.</text>
</comment>
<dbReference type="AlphaFoldDB" id="A0A9D1CLZ0"/>
<gene>
    <name evidence="7" type="ORF">IAB74_04535</name>
</gene>
<evidence type="ECO:0000313" key="7">
    <source>
        <dbReference type="EMBL" id="HIQ67762.1"/>
    </source>
</evidence>
<reference evidence="7" key="1">
    <citation type="submission" date="2020-10" db="EMBL/GenBank/DDBJ databases">
        <authorList>
            <person name="Gilroy R."/>
        </authorList>
    </citation>
    <scope>NUCLEOTIDE SEQUENCE</scope>
    <source>
        <strain evidence="7">13361</strain>
    </source>
</reference>
<dbReference type="GO" id="GO:0022857">
    <property type="term" value="F:transmembrane transporter activity"/>
    <property type="evidence" value="ECO:0007669"/>
    <property type="project" value="InterPro"/>
</dbReference>
<keyword evidence="4 6" id="KW-1133">Transmembrane helix</keyword>
<proteinExistence type="predicted"/>
<organism evidence="7 8">
    <name type="scientific">Candidatus Faecousia excrementigallinarum</name>
    <dbReference type="NCBI Taxonomy" id="2840806"/>
    <lineage>
        <taxon>Bacteria</taxon>
        <taxon>Bacillati</taxon>
        <taxon>Bacillota</taxon>
        <taxon>Clostridia</taxon>
        <taxon>Eubacteriales</taxon>
        <taxon>Oscillospiraceae</taxon>
        <taxon>Faecousia</taxon>
    </lineage>
</organism>
<evidence type="ECO:0000256" key="1">
    <source>
        <dbReference type="ARBA" id="ARBA00004651"/>
    </source>
</evidence>
<evidence type="ECO:0000256" key="3">
    <source>
        <dbReference type="ARBA" id="ARBA00022692"/>
    </source>
</evidence>
<dbReference type="EMBL" id="DVFK01000065">
    <property type="protein sequence ID" value="HIQ67762.1"/>
    <property type="molecule type" value="Genomic_DNA"/>
</dbReference>
<dbReference type="PANTHER" id="PTHR47089:SF1">
    <property type="entry name" value="GUANOSINE ABC TRANSPORTER PERMEASE PROTEIN NUPP"/>
    <property type="match status" value="1"/>
</dbReference>
<dbReference type="PANTHER" id="PTHR47089">
    <property type="entry name" value="ABC TRANSPORTER, PERMEASE PROTEIN"/>
    <property type="match status" value="1"/>
</dbReference>
<dbReference type="CDD" id="cd06580">
    <property type="entry name" value="TM_PBP1_transp_TpRbsC_like"/>
    <property type="match status" value="1"/>
</dbReference>
<dbReference type="InterPro" id="IPR001851">
    <property type="entry name" value="ABC_transp_permease"/>
</dbReference>
<evidence type="ECO:0000256" key="5">
    <source>
        <dbReference type="ARBA" id="ARBA00023136"/>
    </source>
</evidence>
<dbReference type="Pfam" id="PF02653">
    <property type="entry name" value="BPD_transp_2"/>
    <property type="match status" value="1"/>
</dbReference>
<keyword evidence="2" id="KW-1003">Cell membrane</keyword>
<name>A0A9D1CLZ0_9FIRM</name>
<feature type="transmembrane region" description="Helical" evidence="6">
    <location>
        <begin position="89"/>
        <end position="112"/>
    </location>
</feature>
<evidence type="ECO:0000256" key="6">
    <source>
        <dbReference type="SAM" id="Phobius"/>
    </source>
</evidence>
<sequence>MKDKKLVPTLADKGSSFAREIGMIVVNIFISMVLGSILILAQGENPLEVYYYLLIDPLTSMSGILKVLGKTTPLIFCGLAATVAFRCSLFNVGIEGQIYLGGLAAAAVALYVPISTPVLKVLCCLAAAMAVAGAWAALAGWLKIRFHVHEVLSTIMLNYVASAMVSFLLLNFMKEDGINPRTNPFPENALLPQLAPPDQVNVGLFLSLLAAVVLIFLIYRTSLGWRIDAVGKNMTAARFAGISAKKVLMAAICISGMLGGLAGAERVMGAYGYMELNFSPGYGYDGMIVAVIARNNPVGAVIVGLFMGLLHYGGVNINMYTDISIEWVYVLIAVMFILVVADSRIINIVRRGFGRLFRIGKRGEGVK</sequence>
<evidence type="ECO:0000256" key="2">
    <source>
        <dbReference type="ARBA" id="ARBA00022475"/>
    </source>
</evidence>
<keyword evidence="3 6" id="KW-0812">Transmembrane</keyword>
<evidence type="ECO:0000313" key="8">
    <source>
        <dbReference type="Proteomes" id="UP000886796"/>
    </source>
</evidence>
<protein>
    <submittedName>
        <fullName evidence="7">ABC transporter permease</fullName>
    </submittedName>
</protein>
<dbReference type="Proteomes" id="UP000886796">
    <property type="component" value="Unassembled WGS sequence"/>
</dbReference>
<comment type="subcellular location">
    <subcellularLocation>
        <location evidence="1">Cell membrane</location>
        <topology evidence="1">Multi-pass membrane protein</topology>
    </subcellularLocation>
</comment>
<feature type="transmembrane region" description="Helical" evidence="6">
    <location>
        <begin position="200"/>
        <end position="219"/>
    </location>
</feature>
<keyword evidence="5 6" id="KW-0472">Membrane</keyword>
<feature type="transmembrane region" description="Helical" evidence="6">
    <location>
        <begin position="154"/>
        <end position="173"/>
    </location>
</feature>
<evidence type="ECO:0000256" key="4">
    <source>
        <dbReference type="ARBA" id="ARBA00022989"/>
    </source>
</evidence>
<feature type="transmembrane region" description="Helical" evidence="6">
    <location>
        <begin position="327"/>
        <end position="349"/>
    </location>
</feature>
<feature type="transmembrane region" description="Helical" evidence="6">
    <location>
        <begin position="21"/>
        <end position="43"/>
    </location>
</feature>
<dbReference type="GO" id="GO:0005886">
    <property type="term" value="C:plasma membrane"/>
    <property type="evidence" value="ECO:0007669"/>
    <property type="project" value="UniProtKB-SubCell"/>
</dbReference>
<accession>A0A9D1CLZ0</accession>
<reference evidence="7" key="2">
    <citation type="journal article" date="2021" name="PeerJ">
        <title>Extensive microbial diversity within the chicken gut microbiome revealed by metagenomics and culture.</title>
        <authorList>
            <person name="Gilroy R."/>
            <person name="Ravi A."/>
            <person name="Getino M."/>
            <person name="Pursley I."/>
            <person name="Horton D.L."/>
            <person name="Alikhan N.F."/>
            <person name="Baker D."/>
            <person name="Gharbi K."/>
            <person name="Hall N."/>
            <person name="Watson M."/>
            <person name="Adriaenssens E.M."/>
            <person name="Foster-Nyarko E."/>
            <person name="Jarju S."/>
            <person name="Secka A."/>
            <person name="Antonio M."/>
            <person name="Oren A."/>
            <person name="Chaudhuri R.R."/>
            <person name="La Ragione R."/>
            <person name="Hildebrand F."/>
            <person name="Pallen M.J."/>
        </authorList>
    </citation>
    <scope>NUCLEOTIDE SEQUENCE</scope>
    <source>
        <strain evidence="7">13361</strain>
    </source>
</reference>